<evidence type="ECO:0000256" key="1">
    <source>
        <dbReference type="ARBA" id="ARBA00004651"/>
    </source>
</evidence>
<dbReference type="InterPro" id="IPR050601">
    <property type="entry name" value="CPA3_antiporter_subunitC"/>
</dbReference>
<feature type="compositionally biased region" description="Acidic residues" evidence="7">
    <location>
        <begin position="117"/>
        <end position="134"/>
    </location>
</feature>
<proteinExistence type="inferred from homology"/>
<comment type="caution">
    <text evidence="9">The sequence shown here is derived from an EMBL/GenBank/DDBJ whole genome shotgun (WGS) entry which is preliminary data.</text>
</comment>
<keyword evidence="10" id="KW-1185">Reference proteome</keyword>
<evidence type="ECO:0000313" key="9">
    <source>
        <dbReference type="EMBL" id="KJL26967.1"/>
    </source>
</evidence>
<feature type="compositionally biased region" description="Basic and acidic residues" evidence="7">
    <location>
        <begin position="189"/>
        <end position="217"/>
    </location>
</feature>
<dbReference type="GO" id="GO:0005886">
    <property type="term" value="C:plasma membrane"/>
    <property type="evidence" value="ECO:0007669"/>
    <property type="project" value="UniProtKB-SubCell"/>
</dbReference>
<dbReference type="NCBIfam" id="NF005929">
    <property type="entry name" value="PRK07946.1"/>
    <property type="match status" value="1"/>
</dbReference>
<dbReference type="Pfam" id="PF00420">
    <property type="entry name" value="Oxidored_q2"/>
    <property type="match status" value="1"/>
</dbReference>
<feature type="region of interest" description="Disordered" evidence="7">
    <location>
        <begin position="169"/>
        <end position="262"/>
    </location>
</feature>
<sequence>MDVSLTLIVIMAVLFACGVYAMLERSLTRVLIGFLLLGNATNLLLLIVMGVPGNAPFFGTEGELSDPLPQALTLTAIVITFAVSAFLLALIYRSWQLGQADTVEDDEADIALRERTDADEDLMDDEADADDDSATTDFVGVQTAPITVLHMRDHPAIHDDAPVDRAYASQAPRDEGASVEGDDGAPSEGGHDAERESSRESGERSGFRADADTHASDADETDAADAARDTAADTASDDSAPEHTDDTDDTEHTDDTDREDRP</sequence>
<feature type="region of interest" description="Disordered" evidence="7">
    <location>
        <begin position="114"/>
        <end position="137"/>
    </location>
</feature>
<evidence type="ECO:0000256" key="8">
    <source>
        <dbReference type="SAM" id="Phobius"/>
    </source>
</evidence>
<protein>
    <submittedName>
        <fullName evidence="9">Na(+)/H(+) antiporter subunit C</fullName>
    </submittedName>
</protein>
<feature type="transmembrane region" description="Helical" evidence="8">
    <location>
        <begin position="71"/>
        <end position="92"/>
    </location>
</feature>
<dbReference type="PANTHER" id="PTHR34583:SF2">
    <property type="entry name" value="ANTIPORTER SUBUNIT MNHC2-RELATED"/>
    <property type="match status" value="1"/>
</dbReference>
<feature type="transmembrane region" description="Helical" evidence="8">
    <location>
        <begin position="6"/>
        <end position="23"/>
    </location>
</feature>
<dbReference type="InterPro" id="IPR039428">
    <property type="entry name" value="NUOK/Mnh_C1-like"/>
</dbReference>
<keyword evidence="5 8" id="KW-1133">Transmembrane helix</keyword>
<gene>
    <name evidence="9" type="primary">mrpC</name>
    <name evidence="9" type="ORF">RN50_00142</name>
</gene>
<feature type="transmembrane region" description="Helical" evidence="8">
    <location>
        <begin position="30"/>
        <end position="51"/>
    </location>
</feature>
<evidence type="ECO:0000256" key="6">
    <source>
        <dbReference type="ARBA" id="ARBA00023136"/>
    </source>
</evidence>
<dbReference type="EMBL" id="JYIU01000017">
    <property type="protein sequence ID" value="KJL26967.1"/>
    <property type="molecule type" value="Genomic_DNA"/>
</dbReference>
<dbReference type="AlphaFoldDB" id="A0A0F0L1F7"/>
<evidence type="ECO:0000256" key="7">
    <source>
        <dbReference type="SAM" id="MobiDB-lite"/>
    </source>
</evidence>
<evidence type="ECO:0000313" key="10">
    <source>
        <dbReference type="Proteomes" id="UP000033572"/>
    </source>
</evidence>
<dbReference type="Proteomes" id="UP000033572">
    <property type="component" value="Unassembled WGS sequence"/>
</dbReference>
<reference evidence="9 10" key="1">
    <citation type="submission" date="2015-02" db="EMBL/GenBank/DDBJ databases">
        <title>Draft genome sequences of ten Microbacterium spp. with emphasis on heavy metal contaminated environments.</title>
        <authorList>
            <person name="Corretto E."/>
        </authorList>
    </citation>
    <scope>NUCLEOTIDE SEQUENCE [LARGE SCALE GENOMIC DNA]</scope>
    <source>
        <strain evidence="9 10">DSM 12966</strain>
    </source>
</reference>
<dbReference type="PANTHER" id="PTHR34583">
    <property type="entry name" value="ANTIPORTER SUBUNIT MNHC2-RELATED"/>
    <property type="match status" value="1"/>
</dbReference>
<organism evidence="9 10">
    <name type="scientific">Microbacterium foliorum</name>
    <dbReference type="NCBI Taxonomy" id="104336"/>
    <lineage>
        <taxon>Bacteria</taxon>
        <taxon>Bacillati</taxon>
        <taxon>Actinomycetota</taxon>
        <taxon>Actinomycetes</taxon>
        <taxon>Micrococcales</taxon>
        <taxon>Microbacteriaceae</taxon>
        <taxon>Microbacterium</taxon>
    </lineage>
</organism>
<comment type="subcellular location">
    <subcellularLocation>
        <location evidence="1">Cell membrane</location>
        <topology evidence="1">Multi-pass membrane protein</topology>
    </subcellularLocation>
</comment>
<comment type="similarity">
    <text evidence="2">Belongs to the CPA3 antiporters (TC 2.A.63) subunit C family.</text>
</comment>
<keyword evidence="6 8" id="KW-0472">Membrane</keyword>
<accession>A0A0F0L1F7</accession>
<evidence type="ECO:0000256" key="5">
    <source>
        <dbReference type="ARBA" id="ARBA00022989"/>
    </source>
</evidence>
<keyword evidence="3" id="KW-1003">Cell membrane</keyword>
<dbReference type="Gene3D" id="1.10.287.3510">
    <property type="match status" value="1"/>
</dbReference>
<name>A0A0F0L1F7_9MICO</name>
<feature type="compositionally biased region" description="Basic and acidic residues" evidence="7">
    <location>
        <begin position="253"/>
        <end position="262"/>
    </location>
</feature>
<evidence type="ECO:0000256" key="4">
    <source>
        <dbReference type="ARBA" id="ARBA00022692"/>
    </source>
</evidence>
<keyword evidence="4 8" id="KW-0812">Transmembrane</keyword>
<dbReference type="PATRIC" id="fig|104336.4.peg.149"/>
<evidence type="ECO:0000256" key="2">
    <source>
        <dbReference type="ARBA" id="ARBA00010388"/>
    </source>
</evidence>
<evidence type="ECO:0000256" key="3">
    <source>
        <dbReference type="ARBA" id="ARBA00022475"/>
    </source>
</evidence>